<dbReference type="Proteomes" id="UP000254866">
    <property type="component" value="Unassembled WGS sequence"/>
</dbReference>
<evidence type="ECO:0008006" key="4">
    <source>
        <dbReference type="Google" id="ProtNLM"/>
    </source>
</evidence>
<reference evidence="2 3" key="1">
    <citation type="journal article" date="2018" name="IMA Fungus">
        <title>IMA Genome-F 9: Draft genome sequence of Annulohypoxylon stygium, Aspergillus mulundensis, Berkeleyomyces basicola (syn. Thielaviopsis basicola), Ceratocystis smalleyi, two Cercospora beticola strains, Coleophoma cylindrospora, Fusarium fracticaudum, Phialophora cf. hyalina, and Morchella septimelata.</title>
        <authorList>
            <person name="Wingfield B.D."/>
            <person name="Bills G.F."/>
            <person name="Dong Y."/>
            <person name="Huang W."/>
            <person name="Nel W.J."/>
            <person name="Swalarsk-Parry B.S."/>
            <person name="Vaghefi N."/>
            <person name="Wilken P.M."/>
            <person name="An Z."/>
            <person name="de Beer Z.W."/>
            <person name="De Vos L."/>
            <person name="Chen L."/>
            <person name="Duong T.A."/>
            <person name="Gao Y."/>
            <person name="Hammerbacher A."/>
            <person name="Kikkert J.R."/>
            <person name="Li Y."/>
            <person name="Li H."/>
            <person name="Li K."/>
            <person name="Li Q."/>
            <person name="Liu X."/>
            <person name="Ma X."/>
            <person name="Naidoo K."/>
            <person name="Pethybridge S.J."/>
            <person name="Sun J."/>
            <person name="Steenkamp E.T."/>
            <person name="van der Nest M.A."/>
            <person name="van Wyk S."/>
            <person name="Wingfield M.J."/>
            <person name="Xiong C."/>
            <person name="Yue Q."/>
            <person name="Zhang X."/>
        </authorList>
    </citation>
    <scope>NUCLEOTIDE SEQUENCE [LARGE SCALE GENOMIC DNA]</scope>
    <source>
        <strain evidence="2 3">BP 5553</strain>
    </source>
</reference>
<dbReference type="RefSeq" id="XP_031865293.1">
    <property type="nucleotide sequence ID" value="XM_032018456.1"/>
</dbReference>
<feature type="region of interest" description="Disordered" evidence="1">
    <location>
        <begin position="1"/>
        <end position="20"/>
    </location>
</feature>
<keyword evidence="3" id="KW-1185">Reference proteome</keyword>
<gene>
    <name evidence="2" type="ORF">BP5553_09833</name>
</gene>
<dbReference type="EMBL" id="NPIC01000013">
    <property type="protein sequence ID" value="RDL31044.1"/>
    <property type="molecule type" value="Genomic_DNA"/>
</dbReference>
<protein>
    <recommendedName>
        <fullName evidence="4">Prolyl 4-hydroxylase alpha subunit Fe(2+) 2OG dioxygenase domain-containing protein</fullName>
    </recommendedName>
</protein>
<evidence type="ECO:0000313" key="2">
    <source>
        <dbReference type="EMBL" id="RDL31044.1"/>
    </source>
</evidence>
<organism evidence="2 3">
    <name type="scientific">Venustampulla echinocandica</name>
    <dbReference type="NCBI Taxonomy" id="2656787"/>
    <lineage>
        <taxon>Eukaryota</taxon>
        <taxon>Fungi</taxon>
        <taxon>Dikarya</taxon>
        <taxon>Ascomycota</taxon>
        <taxon>Pezizomycotina</taxon>
        <taxon>Leotiomycetes</taxon>
        <taxon>Helotiales</taxon>
        <taxon>Pleuroascaceae</taxon>
        <taxon>Venustampulla</taxon>
    </lineage>
</organism>
<feature type="compositionally biased region" description="Low complexity" evidence="1">
    <location>
        <begin position="1"/>
        <end position="16"/>
    </location>
</feature>
<comment type="caution">
    <text evidence="2">The sequence shown here is derived from an EMBL/GenBank/DDBJ whole genome shotgun (WGS) entry which is preliminary data.</text>
</comment>
<dbReference type="OrthoDB" id="27483at2759"/>
<proteinExistence type="predicted"/>
<evidence type="ECO:0000313" key="3">
    <source>
        <dbReference type="Proteomes" id="UP000254866"/>
    </source>
</evidence>
<dbReference type="GeneID" id="43602682"/>
<sequence>MAHVIELSSPPSSSESETPDIDIDELKDEISQCLSSVKGASTFALFETLSGSPNPGLYLKNGGVVGLPLSDRDAEAIIAASHEAPFGKGEQTVVDKSVRKTWELSPPDFELRNPAWGRFIESIVAKVSAGLGVDEADKEVSAQLYKMLLYDEGAMFKPHQDSEKAPGMFATLVITLPSNMKEVRSGSPMQEKQRSLRRPNIRIMNHHFWPDVTHEVKPVLSGHRLVLTYNLVHETLDPKELTASSARSVSTLKALLSQWNKKLGKTPEFDTAYAFLFEHQYTDASLRFNGLKGHDQGVASCIRRACDESGFYFYLAKLKRTVTGGCDGYYDDDSVSFHELTEEYEKSISLLRVIDSNGTEVAKNMTVDHDGFLHEEFFEDIDPDDEDYSGYTGNEGVSATHFYHRTIAILMPKTHRIDFFLNPSSPRTSRYKYIYDERLREYATRILQWFEQLTNHMSDNPRDMGVRQDLESVCRMVILESGKLRIEAVSNPTVAWGRKPNGFSDEVLACATNTSIALDNMSLFCETFRFWPQEPSSSMLRGVGKALVRYNLESLLPTISERLSAIGKLSNRMEMILALQTGYITEAELLSKPVTVAQDWAKSQMDTALNSAQISTAEDGAMLSNLCKTGSSEVIFNKILPAVKKNTCHNPMAMAFLAGVISAGLSGEIEARVSQTLFKNVVSDLASNFNLTPILHSQTNKMIKIYGFGARAPGSLAATDDGSEIVQSVVTLIWNCFALDCQWELGQILGKLVSASSNQPAENFDTIFIPLLQQLSRSLHDKNISVQGTSFKGFFQDLLRSYVVIHVGPEPKLAADWTRSRTSCPCHDCSELNIFLINPHQQVWRFPVAKMRRLHIHRILETMGGGFTHETERIGSPQTLVVTKTQASYLAARQAWPKRCSIAKGYLQSFNANILRELLGDLFDPIMSLSVSQLSQPPFQTTHISERLPFEFSHEPTDLESCPPTNFKAKGSYFY</sequence>
<dbReference type="PANTHER" id="PTHR33099">
    <property type="entry name" value="FE2OG DIOXYGENASE DOMAIN-CONTAINING PROTEIN"/>
    <property type="match status" value="1"/>
</dbReference>
<name>A0A370TAT0_9HELO</name>
<dbReference type="PANTHER" id="PTHR33099:SF7">
    <property type="entry name" value="MYND-TYPE DOMAIN-CONTAINING PROTEIN"/>
    <property type="match status" value="1"/>
</dbReference>
<evidence type="ECO:0000256" key="1">
    <source>
        <dbReference type="SAM" id="MobiDB-lite"/>
    </source>
</evidence>
<accession>A0A370TAT0</accession>
<dbReference type="Gene3D" id="2.60.120.620">
    <property type="entry name" value="q2cbj1_9rhob like domain"/>
    <property type="match status" value="1"/>
</dbReference>
<dbReference type="AlphaFoldDB" id="A0A370TAT0"/>